<sequence>MFKIMAMIQQSYPAEELGRILGVLNSFLNLAGPIGLIFAGPLADVIGIERLFVIAGIGAAICGVVAVLMPITRQYDIRLHQKLAKLTEQPDK</sequence>
<keyword evidence="10" id="KW-1185">Reference proteome</keyword>
<feature type="transmembrane region" description="Helical" evidence="6">
    <location>
        <begin position="51"/>
        <end position="72"/>
    </location>
</feature>
<evidence type="ECO:0000313" key="10">
    <source>
        <dbReference type="Proteomes" id="UP000051966"/>
    </source>
</evidence>
<dbReference type="InterPro" id="IPR011701">
    <property type="entry name" value="MFS"/>
</dbReference>
<accession>X0QH30</accession>
<evidence type="ECO:0000256" key="1">
    <source>
        <dbReference type="ARBA" id="ARBA00004651"/>
    </source>
</evidence>
<dbReference type="EMBL" id="AZFY01000046">
    <property type="protein sequence ID" value="KRM09407.1"/>
    <property type="molecule type" value="Genomic_DNA"/>
</dbReference>
<proteinExistence type="predicted"/>
<keyword evidence="5 6" id="KW-0472">Membrane</keyword>
<evidence type="ECO:0000256" key="6">
    <source>
        <dbReference type="SAM" id="Phobius"/>
    </source>
</evidence>
<dbReference type="Gene3D" id="1.20.1250.20">
    <property type="entry name" value="MFS general substrate transporter like domains"/>
    <property type="match status" value="1"/>
</dbReference>
<dbReference type="eggNOG" id="COG2814">
    <property type="taxonomic scope" value="Bacteria"/>
</dbReference>
<keyword evidence="4 6" id="KW-1133">Transmembrane helix</keyword>
<evidence type="ECO:0008006" key="11">
    <source>
        <dbReference type="Google" id="ProtNLM"/>
    </source>
</evidence>
<organism evidence="7 9">
    <name type="scientific">Lentilactobacillus farraginis DSM 18382 = JCM 14108</name>
    <dbReference type="NCBI Taxonomy" id="1423743"/>
    <lineage>
        <taxon>Bacteria</taxon>
        <taxon>Bacillati</taxon>
        <taxon>Bacillota</taxon>
        <taxon>Bacilli</taxon>
        <taxon>Lactobacillales</taxon>
        <taxon>Lactobacillaceae</taxon>
        <taxon>Lentilactobacillus</taxon>
    </lineage>
</organism>
<keyword evidence="2" id="KW-1003">Cell membrane</keyword>
<comment type="subcellular location">
    <subcellularLocation>
        <location evidence="1">Cell membrane</location>
        <topology evidence="1">Multi-pass membrane protein</topology>
    </subcellularLocation>
</comment>
<dbReference type="PATRIC" id="fig|1423743.5.peg.2686"/>
<evidence type="ECO:0000256" key="5">
    <source>
        <dbReference type="ARBA" id="ARBA00023136"/>
    </source>
</evidence>
<dbReference type="EMBL" id="BAKI01000055">
    <property type="protein sequence ID" value="GAF37925.1"/>
    <property type="molecule type" value="Genomic_DNA"/>
</dbReference>
<dbReference type="STRING" id="1423743.FD41_GL002616"/>
<keyword evidence="3 6" id="KW-0812">Transmembrane</keyword>
<evidence type="ECO:0000256" key="3">
    <source>
        <dbReference type="ARBA" id="ARBA00022692"/>
    </source>
</evidence>
<reference evidence="8 10" key="2">
    <citation type="journal article" date="2015" name="Genome Announc.">
        <title>Expanding the biotechnology potential of lactobacilli through comparative genomics of 213 strains and associated genera.</title>
        <authorList>
            <person name="Sun Z."/>
            <person name="Harris H.M."/>
            <person name="McCann A."/>
            <person name="Guo C."/>
            <person name="Argimon S."/>
            <person name="Zhang W."/>
            <person name="Yang X."/>
            <person name="Jeffery I.B."/>
            <person name="Cooney J.C."/>
            <person name="Kagawa T.F."/>
            <person name="Liu W."/>
            <person name="Song Y."/>
            <person name="Salvetti E."/>
            <person name="Wrobel A."/>
            <person name="Rasinkangas P."/>
            <person name="Parkhill J."/>
            <person name="Rea M.C."/>
            <person name="O'Sullivan O."/>
            <person name="Ritari J."/>
            <person name="Douillard F.P."/>
            <person name="Paul Ross R."/>
            <person name="Yang R."/>
            <person name="Briner A.E."/>
            <person name="Felis G.E."/>
            <person name="de Vos W.M."/>
            <person name="Barrangou R."/>
            <person name="Klaenhammer T.R."/>
            <person name="Caufield P.W."/>
            <person name="Cui Y."/>
            <person name="Zhang H."/>
            <person name="O'Toole P.W."/>
        </authorList>
    </citation>
    <scope>NUCLEOTIDE SEQUENCE [LARGE SCALE GENOMIC DNA]</scope>
    <source>
        <strain evidence="8 10">DSM 18382</strain>
    </source>
</reference>
<feature type="transmembrane region" description="Helical" evidence="6">
    <location>
        <begin position="20"/>
        <end position="39"/>
    </location>
</feature>
<evidence type="ECO:0000313" key="7">
    <source>
        <dbReference type="EMBL" id="GAF37925.1"/>
    </source>
</evidence>
<protein>
    <recommendedName>
        <fullName evidence="11">Major facilitator superfamily (MFS) profile domain-containing protein</fullName>
    </recommendedName>
</protein>
<dbReference type="PANTHER" id="PTHR23513:SF6">
    <property type="entry name" value="MAJOR FACILITATOR SUPERFAMILY ASSOCIATED DOMAIN-CONTAINING PROTEIN"/>
    <property type="match status" value="1"/>
</dbReference>
<dbReference type="SUPFAM" id="SSF103473">
    <property type="entry name" value="MFS general substrate transporter"/>
    <property type="match status" value="1"/>
</dbReference>
<gene>
    <name evidence="8" type="ORF">FD41_GL002616</name>
    <name evidence="7" type="ORF">JCM14108_3011</name>
</gene>
<evidence type="ECO:0000313" key="8">
    <source>
        <dbReference type="EMBL" id="KRM09407.1"/>
    </source>
</evidence>
<comment type="caution">
    <text evidence="7">The sequence shown here is derived from an EMBL/GenBank/DDBJ whole genome shotgun (WGS) entry which is preliminary data.</text>
</comment>
<reference evidence="7" key="1">
    <citation type="journal article" date="2014" name="Genome Announc.">
        <title>Draft Genome Sequences of Two Lactobacillus Strains, L. farraginis JCM 14108T and L. composti JCM 14202T, Isolated from Compost of Distilled Shochu Residue.</title>
        <authorList>
            <person name="Yuki M."/>
            <person name="Oshima K."/>
            <person name="Suda W."/>
            <person name="Kitahara M."/>
            <person name="Kitamura K."/>
            <person name="Iida T."/>
            <person name="Hattori M."/>
            <person name="Ohkuma M."/>
        </authorList>
    </citation>
    <scope>NUCLEOTIDE SEQUENCE [LARGE SCALE GENOMIC DNA]</scope>
    <source>
        <strain evidence="7">JCM 14108</strain>
    </source>
</reference>
<name>X0QH30_9LACO</name>
<dbReference type="PANTHER" id="PTHR23513">
    <property type="entry name" value="INTEGRAL MEMBRANE EFFLUX PROTEIN-RELATED"/>
    <property type="match status" value="1"/>
</dbReference>
<dbReference type="Proteomes" id="UP000051966">
    <property type="component" value="Unassembled WGS sequence"/>
</dbReference>
<dbReference type="Proteomes" id="UP000019488">
    <property type="component" value="Unassembled WGS sequence"/>
</dbReference>
<dbReference type="Pfam" id="PF07690">
    <property type="entry name" value="MFS_1"/>
    <property type="match status" value="1"/>
</dbReference>
<evidence type="ECO:0000256" key="4">
    <source>
        <dbReference type="ARBA" id="ARBA00022989"/>
    </source>
</evidence>
<dbReference type="GO" id="GO:0022857">
    <property type="term" value="F:transmembrane transporter activity"/>
    <property type="evidence" value="ECO:0007669"/>
    <property type="project" value="InterPro"/>
</dbReference>
<dbReference type="GO" id="GO:0005886">
    <property type="term" value="C:plasma membrane"/>
    <property type="evidence" value="ECO:0007669"/>
    <property type="project" value="UniProtKB-SubCell"/>
</dbReference>
<dbReference type="InterPro" id="IPR036259">
    <property type="entry name" value="MFS_trans_sf"/>
</dbReference>
<dbReference type="AlphaFoldDB" id="X0QH30"/>
<evidence type="ECO:0000313" key="9">
    <source>
        <dbReference type="Proteomes" id="UP000019488"/>
    </source>
</evidence>
<evidence type="ECO:0000256" key="2">
    <source>
        <dbReference type="ARBA" id="ARBA00022475"/>
    </source>
</evidence>